<dbReference type="AlphaFoldDB" id="A0A7J7NIE6"/>
<dbReference type="EMBL" id="JACGCM010000768">
    <property type="protein sequence ID" value="KAF6166946.1"/>
    <property type="molecule type" value="Genomic_DNA"/>
</dbReference>
<dbReference type="Pfam" id="PF20431">
    <property type="entry name" value="E_motif"/>
    <property type="match status" value="1"/>
</dbReference>
<dbReference type="Proteomes" id="UP000541444">
    <property type="component" value="Unassembled WGS sequence"/>
</dbReference>
<gene>
    <name evidence="1" type="ORF">GIB67_037459</name>
</gene>
<comment type="caution">
    <text evidence="1">The sequence shown here is derived from an EMBL/GenBank/DDBJ whole genome shotgun (WGS) entry which is preliminary data.</text>
</comment>
<dbReference type="GO" id="GO:0009451">
    <property type="term" value="P:RNA modification"/>
    <property type="evidence" value="ECO:0007669"/>
    <property type="project" value="InterPro"/>
</dbReference>
<name>A0A7J7NIE6_9MAGN</name>
<dbReference type="InterPro" id="IPR046848">
    <property type="entry name" value="E_motif"/>
</dbReference>
<proteinExistence type="predicted"/>
<keyword evidence="2" id="KW-1185">Reference proteome</keyword>
<accession>A0A7J7NIE6</accession>
<reference evidence="1 2" key="1">
    <citation type="journal article" date="2020" name="IScience">
        <title>Genome Sequencing of the Endangered Kingdonia uniflora (Circaeasteraceae, Ranunculales) Reveals Potential Mechanisms of Evolutionary Specialization.</title>
        <authorList>
            <person name="Sun Y."/>
            <person name="Deng T."/>
            <person name="Zhang A."/>
            <person name="Moore M.J."/>
            <person name="Landis J.B."/>
            <person name="Lin N."/>
            <person name="Zhang H."/>
            <person name="Zhang X."/>
            <person name="Huang J."/>
            <person name="Zhang X."/>
            <person name="Sun H."/>
            <person name="Wang H."/>
        </authorList>
    </citation>
    <scope>NUCLEOTIDE SEQUENCE [LARGE SCALE GENOMIC DNA]</scope>
    <source>
        <strain evidence="1">TB1705</strain>
        <tissue evidence="1">Leaf</tissue>
    </source>
</reference>
<dbReference type="GO" id="GO:0003723">
    <property type="term" value="F:RNA binding"/>
    <property type="evidence" value="ECO:0007669"/>
    <property type="project" value="InterPro"/>
</dbReference>
<protein>
    <recommendedName>
        <fullName evidence="3">Pentatricopeptide repeat-containing protein</fullName>
    </recommendedName>
</protein>
<dbReference type="InterPro" id="IPR046960">
    <property type="entry name" value="PPR_At4g14850-like_plant"/>
</dbReference>
<dbReference type="PANTHER" id="PTHR47926:SF347">
    <property type="entry name" value="PENTATRICOPEPTIDE REPEAT-CONTAINING PROTEIN"/>
    <property type="match status" value="1"/>
</dbReference>
<dbReference type="PANTHER" id="PTHR47926">
    <property type="entry name" value="PENTATRICOPEPTIDE REPEAT-CONTAINING PROTEIN"/>
    <property type="match status" value="1"/>
</dbReference>
<sequence length="165" mass="18462">MMEGNISISFSHEKKLSMGSVLGIEEQTPDSNTSTFVNHGHSLPLKDTLVWTTMLSAFGKNGQAMFDVGQILCLMRSLTWKYCQLVVMEWLLLALDFIEQISLKPSFSVWSTTLYCCRLYGNVELAQIAANKLLELNPENENNCVVLSNMYANMTGIRTRGLGRG</sequence>
<evidence type="ECO:0008006" key="3">
    <source>
        <dbReference type="Google" id="ProtNLM"/>
    </source>
</evidence>
<evidence type="ECO:0000313" key="2">
    <source>
        <dbReference type="Proteomes" id="UP000541444"/>
    </source>
</evidence>
<organism evidence="1 2">
    <name type="scientific">Kingdonia uniflora</name>
    <dbReference type="NCBI Taxonomy" id="39325"/>
    <lineage>
        <taxon>Eukaryota</taxon>
        <taxon>Viridiplantae</taxon>
        <taxon>Streptophyta</taxon>
        <taxon>Embryophyta</taxon>
        <taxon>Tracheophyta</taxon>
        <taxon>Spermatophyta</taxon>
        <taxon>Magnoliopsida</taxon>
        <taxon>Ranunculales</taxon>
        <taxon>Circaeasteraceae</taxon>
        <taxon>Kingdonia</taxon>
    </lineage>
</organism>
<evidence type="ECO:0000313" key="1">
    <source>
        <dbReference type="EMBL" id="KAF6166946.1"/>
    </source>
</evidence>